<dbReference type="CDD" id="cd16936">
    <property type="entry name" value="HATPase_RsbW-like"/>
    <property type="match status" value="1"/>
</dbReference>
<feature type="domain" description="Histidine kinase/HSP90-like ATPase" evidence="3">
    <location>
        <begin position="43"/>
        <end position="125"/>
    </location>
</feature>
<dbReference type="InterPro" id="IPR036890">
    <property type="entry name" value="HATPase_C_sf"/>
</dbReference>
<proteinExistence type="predicted"/>
<keyword evidence="4" id="KW-0547">Nucleotide-binding</keyword>
<dbReference type="Pfam" id="PF13581">
    <property type="entry name" value="HATPase_c_2"/>
    <property type="match status" value="1"/>
</dbReference>
<feature type="region of interest" description="Disordered" evidence="2">
    <location>
        <begin position="86"/>
        <end position="107"/>
    </location>
</feature>
<dbReference type="GO" id="GO:0005524">
    <property type="term" value="F:ATP binding"/>
    <property type="evidence" value="ECO:0007669"/>
    <property type="project" value="UniProtKB-KW"/>
</dbReference>
<evidence type="ECO:0000256" key="2">
    <source>
        <dbReference type="SAM" id="MobiDB-lite"/>
    </source>
</evidence>
<keyword evidence="1" id="KW-0723">Serine/threonine-protein kinase</keyword>
<keyword evidence="4" id="KW-0067">ATP-binding</keyword>
<comment type="caution">
    <text evidence="4">The sequence shown here is derived from an EMBL/GenBank/DDBJ whole genome shotgun (WGS) entry which is preliminary data.</text>
</comment>
<accession>A0ABT7GQ43</accession>
<feature type="region of interest" description="Disordered" evidence="2">
    <location>
        <begin position="1"/>
        <end position="21"/>
    </location>
</feature>
<keyword evidence="1" id="KW-0418">Kinase</keyword>
<keyword evidence="5" id="KW-1185">Reference proteome</keyword>
<dbReference type="SUPFAM" id="SSF55874">
    <property type="entry name" value="ATPase domain of HSP90 chaperone/DNA topoisomerase II/histidine kinase"/>
    <property type="match status" value="1"/>
</dbReference>
<gene>
    <name evidence="4" type="ORF">QEZ40_006626</name>
</gene>
<keyword evidence="1" id="KW-0808">Transferase</keyword>
<dbReference type="Gene3D" id="3.30.565.10">
    <property type="entry name" value="Histidine kinase-like ATPase, C-terminal domain"/>
    <property type="match status" value="1"/>
</dbReference>
<name>A0ABT7GQ43_9ACTN</name>
<dbReference type="InterPro" id="IPR003594">
    <property type="entry name" value="HATPase_dom"/>
</dbReference>
<dbReference type="InterPro" id="IPR050267">
    <property type="entry name" value="Anti-sigma-factor_SerPK"/>
</dbReference>
<sequence length="144" mass="15012">MPPHPVHPTPTTLHLPLRGRGAAADARHAARGFLDPPLGGGTPFPAPALDAALLVISELVTNAVRHADGACALDLSLRSDGVDIEVTDGSSQEPRARGPDQQGEGGWGWHLVNRISTDVEIRHHHGLAGGKTIHAHVARGSLGE</sequence>
<protein>
    <submittedName>
        <fullName evidence="4">ATP-binding protein</fullName>
    </submittedName>
</protein>
<dbReference type="EMBL" id="JASITI010000007">
    <property type="protein sequence ID" value="MDK9495598.1"/>
    <property type="molecule type" value="Genomic_DNA"/>
</dbReference>
<reference evidence="4 5" key="1">
    <citation type="submission" date="2023-05" db="EMBL/GenBank/DDBJ databases">
        <title>Sequencing and Assembly of Streptomyces sp. NP73.</title>
        <authorList>
            <person name="Konwar A.N."/>
            <person name="Saikia K."/>
            <person name="Thakur D."/>
        </authorList>
    </citation>
    <scope>NUCLEOTIDE SEQUENCE [LARGE SCALE GENOMIC DNA]</scope>
    <source>
        <strain evidence="4 5">NP73</strain>
    </source>
</reference>
<organism evidence="4 5">
    <name type="scientific">Streptomyces katrae</name>
    <dbReference type="NCBI Taxonomy" id="68223"/>
    <lineage>
        <taxon>Bacteria</taxon>
        <taxon>Bacillati</taxon>
        <taxon>Actinomycetota</taxon>
        <taxon>Actinomycetes</taxon>
        <taxon>Kitasatosporales</taxon>
        <taxon>Streptomycetaceae</taxon>
        <taxon>Streptomyces</taxon>
    </lineage>
</organism>
<dbReference type="PANTHER" id="PTHR35526:SF3">
    <property type="entry name" value="ANTI-SIGMA-F FACTOR RSBW"/>
    <property type="match status" value="1"/>
</dbReference>
<evidence type="ECO:0000256" key="1">
    <source>
        <dbReference type="ARBA" id="ARBA00022527"/>
    </source>
</evidence>
<feature type="compositionally biased region" description="Low complexity" evidence="2">
    <location>
        <begin position="9"/>
        <end position="21"/>
    </location>
</feature>
<evidence type="ECO:0000313" key="4">
    <source>
        <dbReference type="EMBL" id="MDK9495598.1"/>
    </source>
</evidence>
<dbReference type="RefSeq" id="WP_285341177.1">
    <property type="nucleotide sequence ID" value="NZ_JASITI010000007.1"/>
</dbReference>
<evidence type="ECO:0000259" key="3">
    <source>
        <dbReference type="Pfam" id="PF13581"/>
    </source>
</evidence>
<dbReference type="Proteomes" id="UP001223390">
    <property type="component" value="Unassembled WGS sequence"/>
</dbReference>
<dbReference type="PANTHER" id="PTHR35526">
    <property type="entry name" value="ANTI-SIGMA-F FACTOR RSBW-RELATED"/>
    <property type="match status" value="1"/>
</dbReference>
<evidence type="ECO:0000313" key="5">
    <source>
        <dbReference type="Proteomes" id="UP001223390"/>
    </source>
</evidence>